<evidence type="ECO:0000256" key="9">
    <source>
        <dbReference type="ARBA" id="ARBA00022837"/>
    </source>
</evidence>
<dbReference type="EMBL" id="MLAK01000621">
    <property type="protein sequence ID" value="OHT10124.1"/>
    <property type="molecule type" value="Genomic_DNA"/>
</dbReference>
<dbReference type="InterPro" id="IPR033247">
    <property type="entry name" value="Transketolase_fam"/>
</dbReference>
<evidence type="ECO:0000256" key="7">
    <source>
        <dbReference type="ARBA" id="ARBA00022679"/>
    </source>
</evidence>
<feature type="binding site" evidence="15">
    <location>
        <position position="203"/>
    </location>
    <ligand>
        <name>thiamine diphosphate</name>
        <dbReference type="ChEBI" id="CHEBI:58937"/>
    </ligand>
</feature>
<dbReference type="AlphaFoldDB" id="A0A1J4KJV1"/>
<keyword evidence="8 16" id="KW-0479">Metal-binding</keyword>
<feature type="binding site" evidence="16">
    <location>
        <position position="205"/>
    </location>
    <ligand>
        <name>Mg(2+)</name>
        <dbReference type="ChEBI" id="CHEBI:18420"/>
    </ligand>
</feature>
<feature type="binding site" evidence="15">
    <location>
        <position position="455"/>
    </location>
    <ligand>
        <name>thiamine diphosphate</name>
        <dbReference type="ChEBI" id="CHEBI:58937"/>
    </ligand>
</feature>
<feature type="binding site" evidence="14">
    <location>
        <position position="279"/>
    </location>
    <ligand>
        <name>substrate</name>
    </ligand>
</feature>
<feature type="binding site" evidence="16">
    <location>
        <position position="203"/>
    </location>
    <ligand>
        <name>Mg(2+)</name>
        <dbReference type="ChEBI" id="CHEBI:18420"/>
    </ligand>
</feature>
<dbReference type="EC" id="2.2.1.1" evidence="6"/>
<protein>
    <recommendedName>
        <fullName evidence="6">transketolase</fullName>
        <ecNumber evidence="6">2.2.1.1</ecNumber>
    </recommendedName>
</protein>
<comment type="cofactor">
    <cofactor evidence="16">
        <name>Mg(2+)</name>
        <dbReference type="ChEBI" id="CHEBI:18420"/>
    </cofactor>
    <text evidence="16">Binds 1 Mg(2+) ion per subunit. Can also utilize other divalent metal cations, such as Ca(2+), Mn(2+) and Co(2+).</text>
</comment>
<evidence type="ECO:0000256" key="5">
    <source>
        <dbReference type="ARBA" id="ARBA00011738"/>
    </source>
</evidence>
<evidence type="ECO:0000256" key="12">
    <source>
        <dbReference type="ARBA" id="ARBA00049473"/>
    </source>
</evidence>
<feature type="active site" description="Proton donor" evidence="13">
    <location>
        <position position="427"/>
    </location>
</feature>
<dbReference type="InterPro" id="IPR005475">
    <property type="entry name" value="Transketolase-like_Pyr-bd"/>
</dbReference>
<dbReference type="FunFam" id="3.40.50.970:FF:000004">
    <property type="entry name" value="Transketolase"/>
    <property type="match status" value="1"/>
</dbReference>
<evidence type="ECO:0000256" key="14">
    <source>
        <dbReference type="PIRSR" id="PIRSR605478-2"/>
    </source>
</evidence>
<feature type="site" description="Important for catalytic activity" evidence="17">
    <location>
        <position position="279"/>
    </location>
</feature>
<comment type="cofactor">
    <cofactor evidence="1">
        <name>Ca(2+)</name>
        <dbReference type="ChEBI" id="CHEBI:29108"/>
    </cofactor>
</comment>
<dbReference type="Pfam" id="PF22613">
    <property type="entry name" value="Transketolase_C_1"/>
    <property type="match status" value="1"/>
</dbReference>
<keyword evidence="7" id="KW-0808">Transferase</keyword>
<comment type="subunit">
    <text evidence="5">Homodimer.</text>
</comment>
<dbReference type="SUPFAM" id="SSF52518">
    <property type="entry name" value="Thiamin diphosphate-binding fold (THDP-binding)"/>
    <property type="match status" value="2"/>
</dbReference>
<dbReference type="Gene3D" id="3.40.50.970">
    <property type="match status" value="2"/>
</dbReference>
<dbReference type="InterPro" id="IPR055152">
    <property type="entry name" value="Transketolase-like_C_2"/>
</dbReference>
<gene>
    <name evidence="19" type="ORF">TRFO_20780</name>
</gene>
<evidence type="ECO:0000256" key="11">
    <source>
        <dbReference type="ARBA" id="ARBA00023052"/>
    </source>
</evidence>
<dbReference type="SMART" id="SM00861">
    <property type="entry name" value="Transket_pyr"/>
    <property type="match status" value="1"/>
</dbReference>
<feature type="binding site" evidence="14">
    <location>
        <position position="47"/>
    </location>
    <ligand>
        <name>substrate</name>
    </ligand>
</feature>
<dbReference type="PANTHER" id="PTHR43522">
    <property type="entry name" value="TRANSKETOLASE"/>
    <property type="match status" value="1"/>
</dbReference>
<dbReference type="NCBIfam" id="TIGR00232">
    <property type="entry name" value="tktlase_bact"/>
    <property type="match status" value="1"/>
</dbReference>
<feature type="binding site" evidence="15">
    <location>
        <begin position="132"/>
        <end position="134"/>
    </location>
    <ligand>
        <name>thiamine diphosphate</name>
        <dbReference type="ChEBI" id="CHEBI:58937"/>
    </ligand>
</feature>
<feature type="binding site" evidence="14">
    <location>
        <position position="479"/>
    </location>
    <ligand>
        <name>substrate</name>
    </ligand>
</feature>
<dbReference type="InterPro" id="IPR009014">
    <property type="entry name" value="Transketo_C/PFOR_II"/>
</dbReference>
<dbReference type="Pfam" id="PF00456">
    <property type="entry name" value="Transketolase_N"/>
    <property type="match status" value="1"/>
</dbReference>
<dbReference type="GeneID" id="94836287"/>
<feature type="binding site" evidence="16">
    <location>
        <position position="173"/>
    </location>
    <ligand>
        <name>Mg(2+)</name>
        <dbReference type="ChEBI" id="CHEBI:18420"/>
    </ligand>
</feature>
<feature type="domain" description="Transketolase-like pyrimidine-binding" evidence="18">
    <location>
        <begin position="370"/>
        <end position="543"/>
    </location>
</feature>
<dbReference type="FunFam" id="3.40.50.970:FF:000045">
    <property type="entry name" value="Transketolase"/>
    <property type="match status" value="1"/>
</dbReference>
<evidence type="ECO:0000256" key="1">
    <source>
        <dbReference type="ARBA" id="ARBA00001913"/>
    </source>
</evidence>
<feature type="binding site" evidence="15">
    <location>
        <position position="279"/>
    </location>
    <ligand>
        <name>thiamine diphosphate</name>
        <dbReference type="ChEBI" id="CHEBI:58937"/>
    </ligand>
</feature>
<evidence type="ECO:0000313" key="20">
    <source>
        <dbReference type="Proteomes" id="UP000179807"/>
    </source>
</evidence>
<proteinExistence type="inferred from homology"/>
<dbReference type="SUPFAM" id="SSF52922">
    <property type="entry name" value="TK C-terminal domain-like"/>
    <property type="match status" value="1"/>
</dbReference>
<name>A0A1J4KJV1_9EUKA</name>
<feature type="binding site" evidence="14">
    <location>
        <position position="400"/>
    </location>
    <ligand>
        <name>substrate</name>
    </ligand>
</feature>
<evidence type="ECO:0000259" key="18">
    <source>
        <dbReference type="SMART" id="SM00861"/>
    </source>
</evidence>
<dbReference type="CDD" id="cd02012">
    <property type="entry name" value="TPP_TK"/>
    <property type="match status" value="1"/>
</dbReference>
<evidence type="ECO:0000256" key="15">
    <source>
        <dbReference type="PIRSR" id="PIRSR605478-3"/>
    </source>
</evidence>
<evidence type="ECO:0000256" key="17">
    <source>
        <dbReference type="PIRSR" id="PIRSR605478-5"/>
    </source>
</evidence>
<feature type="binding site" evidence="15">
    <location>
        <position position="84"/>
    </location>
    <ligand>
        <name>thiamine diphosphate</name>
        <dbReference type="ChEBI" id="CHEBI:58937"/>
    </ligand>
</feature>
<keyword evidence="10 16" id="KW-0460">Magnesium</keyword>
<comment type="cofactor">
    <cofactor evidence="15">
        <name>thiamine diphosphate</name>
        <dbReference type="ChEBI" id="CHEBI:58937"/>
    </cofactor>
    <text evidence="15">Binds 1 thiamine pyrophosphate per subunit. During the reaction, the substrate forms a covalent intermediate with the cofactor.</text>
</comment>
<feature type="binding site" evidence="14">
    <location>
        <position position="373"/>
    </location>
    <ligand>
        <name>substrate</name>
    </ligand>
</feature>
<evidence type="ECO:0000256" key="13">
    <source>
        <dbReference type="PIRSR" id="PIRSR605478-1"/>
    </source>
</evidence>
<dbReference type="Pfam" id="PF02779">
    <property type="entry name" value="Transket_pyr"/>
    <property type="match status" value="1"/>
</dbReference>
<evidence type="ECO:0000256" key="16">
    <source>
        <dbReference type="PIRSR" id="PIRSR605478-4"/>
    </source>
</evidence>
<dbReference type="CDD" id="cd07033">
    <property type="entry name" value="TPP_PYR_DXS_TK_like"/>
    <property type="match status" value="1"/>
</dbReference>
<dbReference type="VEuPathDB" id="TrichDB:TRFO_20780"/>
<feature type="binding site" evidence="14">
    <location>
        <position position="538"/>
    </location>
    <ligand>
        <name>substrate</name>
    </ligand>
</feature>
<dbReference type="Proteomes" id="UP000179807">
    <property type="component" value="Unassembled WGS sequence"/>
</dbReference>
<evidence type="ECO:0000256" key="6">
    <source>
        <dbReference type="ARBA" id="ARBA00013152"/>
    </source>
</evidence>
<evidence type="ECO:0000256" key="4">
    <source>
        <dbReference type="ARBA" id="ARBA00007131"/>
    </source>
</evidence>
<dbReference type="Gene3D" id="3.40.50.920">
    <property type="match status" value="1"/>
</dbReference>
<dbReference type="GO" id="GO:0005829">
    <property type="term" value="C:cytosol"/>
    <property type="evidence" value="ECO:0007669"/>
    <property type="project" value="TreeGrafter"/>
</dbReference>
<keyword evidence="20" id="KW-1185">Reference proteome</keyword>
<dbReference type="RefSeq" id="XP_068363260.1">
    <property type="nucleotide sequence ID" value="XM_068501583.1"/>
</dbReference>
<evidence type="ECO:0000256" key="8">
    <source>
        <dbReference type="ARBA" id="ARBA00022723"/>
    </source>
</evidence>
<keyword evidence="9" id="KW-0106">Calcium</keyword>
<evidence type="ECO:0000256" key="10">
    <source>
        <dbReference type="ARBA" id="ARBA00022842"/>
    </source>
</evidence>
<comment type="catalytic activity">
    <reaction evidence="12">
        <text>D-sedoheptulose 7-phosphate + D-glyceraldehyde 3-phosphate = aldehydo-D-ribose 5-phosphate + D-xylulose 5-phosphate</text>
        <dbReference type="Rhea" id="RHEA:10508"/>
        <dbReference type="ChEBI" id="CHEBI:57483"/>
        <dbReference type="ChEBI" id="CHEBI:57737"/>
        <dbReference type="ChEBI" id="CHEBI:58273"/>
        <dbReference type="ChEBI" id="CHEBI:59776"/>
        <dbReference type="EC" id="2.2.1.1"/>
    </reaction>
</comment>
<accession>A0A1J4KJV1</accession>
<dbReference type="InterPro" id="IPR005474">
    <property type="entry name" value="Transketolase_N"/>
</dbReference>
<dbReference type="InterPro" id="IPR029061">
    <property type="entry name" value="THDP-binding"/>
</dbReference>
<reference evidence="19" key="1">
    <citation type="submission" date="2016-10" db="EMBL/GenBank/DDBJ databases">
        <authorList>
            <person name="Benchimol M."/>
            <person name="Almeida L.G."/>
            <person name="Vasconcelos A.T."/>
            <person name="Perreira-Neves A."/>
            <person name="Rosa I.A."/>
            <person name="Tasca T."/>
            <person name="Bogo M.R."/>
            <person name="de Souza W."/>
        </authorList>
    </citation>
    <scope>NUCLEOTIDE SEQUENCE [LARGE SCALE GENOMIC DNA]</scope>
    <source>
        <strain evidence="19">K</strain>
    </source>
</reference>
<evidence type="ECO:0000256" key="3">
    <source>
        <dbReference type="ARBA" id="ARBA00001941"/>
    </source>
</evidence>
<keyword evidence="11 15" id="KW-0786">Thiamine pyrophosphate</keyword>
<dbReference type="InterPro" id="IPR005478">
    <property type="entry name" value="Transketolase_bac-like"/>
</dbReference>
<evidence type="ECO:0000313" key="19">
    <source>
        <dbReference type="EMBL" id="OHT10124.1"/>
    </source>
</evidence>
<evidence type="ECO:0000256" key="2">
    <source>
        <dbReference type="ARBA" id="ARBA00001936"/>
    </source>
</evidence>
<comment type="cofactor">
    <cofactor evidence="2">
        <name>Mn(2+)</name>
        <dbReference type="ChEBI" id="CHEBI:29035"/>
    </cofactor>
</comment>
<feature type="binding site" evidence="14">
    <location>
        <position position="491"/>
    </location>
    <ligand>
        <name>substrate</name>
    </ligand>
</feature>
<feature type="binding site" evidence="14">
    <location>
        <position position="487"/>
    </location>
    <ligand>
        <name>substrate</name>
    </ligand>
</feature>
<comment type="cofactor">
    <cofactor evidence="3">
        <name>Co(2+)</name>
        <dbReference type="ChEBI" id="CHEBI:48828"/>
    </cofactor>
</comment>
<organism evidence="19 20">
    <name type="scientific">Tritrichomonas foetus</name>
    <dbReference type="NCBI Taxonomy" id="1144522"/>
    <lineage>
        <taxon>Eukaryota</taxon>
        <taxon>Metamonada</taxon>
        <taxon>Parabasalia</taxon>
        <taxon>Tritrichomonadida</taxon>
        <taxon>Tritrichomonadidae</taxon>
        <taxon>Tritrichomonas</taxon>
    </lineage>
</organism>
<dbReference type="PANTHER" id="PTHR43522:SF2">
    <property type="entry name" value="TRANSKETOLASE 1-RELATED"/>
    <property type="match status" value="1"/>
</dbReference>
<feature type="binding site" evidence="15">
    <location>
        <position position="174"/>
    </location>
    <ligand>
        <name>thiamine diphosphate</name>
        <dbReference type="ChEBI" id="CHEBI:58937"/>
    </ligand>
</feature>
<feature type="site" description="Important for catalytic activity" evidence="17">
    <location>
        <position position="47"/>
    </location>
</feature>
<sequence length="686" mass="76115">MFQLKSERSEFCILIFYTPTMTDIDTKCINAIRVLSCDAITKAKSGHPGAPLGLAPVSHILWSKYLQFDPQWINRDRFVLSCGHASSLYYSLLHIHTKVLEIEDMKNFRQYKSKTPGHPERHILPEVEVTTGPLGQGISNAVGLSVTSLFLAERYNKPDFPIFNHKIFCIASDGDLMEGVQYEAASFAGHQKLNNLICFWDNNHITITGNTDLAYTENVPMRFRSQGWHTISVENADTDLAAIEKAIDEAIAVTDKPVLIDLHTTIGFGSDMADSEKVHGNPLSVDQLKNLKKRFGYNPEESFVVPQEVYDHYAKVRENTAKKVSDWNSLFQEYGKKFPKEYAEIQFLLNGQFTAEMLKEVIPLNHDSSVATRISSGIVLNKLAAHFPGIIGGSADLAPSNNTVLKGENEFGPTNRKSRQIEFGIREHAMQAIANGIAYYGMKGLVPFTATFFVFLQYLLPSLRCACLENLRVLLIMTHDSIGVGEDGSTHQPTETLAQCRSMPNINVFRPCDQLEVSAGYATALTGPSRPTVLVLSRQGAPLCEGASFDGALKGAYVIKDAAEPKCVIVATGTEVSVALKAAELCPFPVRVVSMPSMELFMEQTEQYRREIIPANTPVLSVEAGVSYGWEKFSHKHIGVNDYGLSAPCAKVFEHFGIVPQNVAEKAQNLVKFYEKRPIPELIERP</sequence>
<comment type="caution">
    <text evidence="19">The sequence shown here is derived from an EMBL/GenBank/DDBJ whole genome shotgun (WGS) entry which is preliminary data.</text>
</comment>
<dbReference type="GO" id="GO:0004802">
    <property type="term" value="F:transketolase activity"/>
    <property type="evidence" value="ECO:0007669"/>
    <property type="project" value="UniProtKB-EC"/>
</dbReference>
<dbReference type="OrthoDB" id="10267175at2759"/>
<dbReference type="GO" id="GO:0006098">
    <property type="term" value="P:pentose-phosphate shunt"/>
    <property type="evidence" value="ECO:0007669"/>
    <property type="project" value="TreeGrafter"/>
</dbReference>
<dbReference type="GO" id="GO:0046872">
    <property type="term" value="F:metal ion binding"/>
    <property type="evidence" value="ECO:0007669"/>
    <property type="project" value="UniProtKB-KW"/>
</dbReference>
<comment type="similarity">
    <text evidence="4">Belongs to the transketolase family.</text>
</comment>